<keyword evidence="4" id="KW-1185">Reference proteome</keyword>
<keyword evidence="2 3" id="KW-0808">Transferase</keyword>
<evidence type="ECO:0000313" key="3">
    <source>
        <dbReference type="EMBL" id="QKG79792.1"/>
    </source>
</evidence>
<organism evidence="3 4">
    <name type="scientific">Tenuifilum thalassicum</name>
    <dbReference type="NCBI Taxonomy" id="2590900"/>
    <lineage>
        <taxon>Bacteria</taxon>
        <taxon>Pseudomonadati</taxon>
        <taxon>Bacteroidota</taxon>
        <taxon>Bacteroidia</taxon>
        <taxon>Bacteroidales</taxon>
        <taxon>Tenuifilaceae</taxon>
        <taxon>Tenuifilum</taxon>
    </lineage>
</organism>
<dbReference type="InterPro" id="IPR029063">
    <property type="entry name" value="SAM-dependent_MTases_sf"/>
</dbReference>
<dbReference type="PIRSF" id="PIRSF004553">
    <property type="entry name" value="CHP00095"/>
    <property type="match status" value="1"/>
</dbReference>
<dbReference type="CDD" id="cd02440">
    <property type="entry name" value="AdoMet_MTases"/>
    <property type="match status" value="1"/>
</dbReference>
<dbReference type="PANTHER" id="PTHR43542">
    <property type="entry name" value="METHYLTRANSFERASE"/>
    <property type="match status" value="1"/>
</dbReference>
<evidence type="ECO:0000256" key="1">
    <source>
        <dbReference type="ARBA" id="ARBA00022603"/>
    </source>
</evidence>
<dbReference type="GO" id="GO:0031167">
    <property type="term" value="P:rRNA methylation"/>
    <property type="evidence" value="ECO:0007669"/>
    <property type="project" value="InterPro"/>
</dbReference>
<dbReference type="PANTHER" id="PTHR43542:SF1">
    <property type="entry name" value="METHYLTRANSFERASE"/>
    <property type="match status" value="1"/>
</dbReference>
<protein>
    <submittedName>
        <fullName evidence="3">16S rRNA (Guanine(966)-N(2))-methyltransferase RsmD</fullName>
    </submittedName>
</protein>
<accession>A0A7D3XDT2</accession>
<dbReference type="InterPro" id="IPR004398">
    <property type="entry name" value="RNA_MeTrfase_RsmD"/>
</dbReference>
<dbReference type="EMBL" id="CP041345">
    <property type="protein sequence ID" value="QKG79792.1"/>
    <property type="molecule type" value="Genomic_DNA"/>
</dbReference>
<evidence type="ECO:0000256" key="2">
    <source>
        <dbReference type="ARBA" id="ARBA00022679"/>
    </source>
</evidence>
<dbReference type="PROSITE" id="PS00092">
    <property type="entry name" value="N6_MTASE"/>
    <property type="match status" value="1"/>
</dbReference>
<dbReference type="InterPro" id="IPR002052">
    <property type="entry name" value="DNA_methylase_N6_adenine_CS"/>
</dbReference>
<gene>
    <name evidence="3" type="ORF">FHG85_05795</name>
</gene>
<dbReference type="GO" id="GO:0008168">
    <property type="term" value="F:methyltransferase activity"/>
    <property type="evidence" value="ECO:0007669"/>
    <property type="project" value="UniProtKB-KW"/>
</dbReference>
<name>A0A7D3XDT2_9BACT</name>
<reference evidence="3 4" key="1">
    <citation type="submission" date="2019-07" db="EMBL/GenBank/DDBJ databases">
        <title>Thalassofilum flectens gen. nov., sp. nov., a novel moderate thermophilic anaerobe from a shallow sea hot spring in Kunashir Island (Russia), representing a new family in the order Bacteroidales, and proposal of Thalassofilacea fam. nov.</title>
        <authorList>
            <person name="Kochetkova T.V."/>
            <person name="Podosokorskaya O.A."/>
            <person name="Novikov A."/>
            <person name="Elcheninov A.G."/>
            <person name="Toshchakov S.V."/>
            <person name="Kublanov I.V."/>
        </authorList>
    </citation>
    <scope>NUCLEOTIDE SEQUENCE [LARGE SCALE GENOMIC DNA]</scope>
    <source>
        <strain evidence="3 4">38-H</strain>
    </source>
</reference>
<proteinExistence type="predicted"/>
<dbReference type="Gene3D" id="3.40.50.150">
    <property type="entry name" value="Vaccinia Virus protein VP39"/>
    <property type="match status" value="1"/>
</dbReference>
<dbReference type="GO" id="GO:0003676">
    <property type="term" value="F:nucleic acid binding"/>
    <property type="evidence" value="ECO:0007669"/>
    <property type="project" value="InterPro"/>
</dbReference>
<dbReference type="Proteomes" id="UP000500961">
    <property type="component" value="Chromosome"/>
</dbReference>
<evidence type="ECO:0000313" key="4">
    <source>
        <dbReference type="Proteomes" id="UP000500961"/>
    </source>
</evidence>
<dbReference type="SUPFAM" id="SSF53335">
    <property type="entry name" value="S-adenosyl-L-methionine-dependent methyltransferases"/>
    <property type="match status" value="1"/>
</dbReference>
<dbReference type="KEGG" id="ttz:FHG85_05795"/>
<dbReference type="AlphaFoldDB" id="A0A7D3XDT2"/>
<dbReference type="Pfam" id="PF03602">
    <property type="entry name" value="Cons_hypoth95"/>
    <property type="match status" value="1"/>
</dbReference>
<dbReference type="RefSeq" id="WP_173073902.1">
    <property type="nucleotide sequence ID" value="NZ_CP041345.1"/>
</dbReference>
<keyword evidence="1 3" id="KW-0489">Methyltransferase</keyword>
<sequence length="180" mass="20995">MRIVSGRLKGRHINPPKSFRARPTTDFAKESIFNIISNNFDFEGLKVLDLFAGTGSISYEFMSRGVEFTDSVEKDFHHWRFIQDTKQKLGLDNLNPIKGDAYKFIATCSKIYDLIFADPPYSMEGIEKLPELILNSQILSENGWFILEHSNKYDFSDYQHFKEKRIYGSVNFSIFEKKIR</sequence>